<name>A0A6L6XNX6_9ACTN</name>
<evidence type="ECO:0000313" key="3">
    <source>
        <dbReference type="Proteomes" id="UP000473525"/>
    </source>
</evidence>
<keyword evidence="3" id="KW-1185">Reference proteome</keyword>
<dbReference type="AlphaFoldDB" id="A0A6L6XNX6"/>
<reference evidence="2 3" key="1">
    <citation type="submission" date="2019-12" db="EMBL/GenBank/DDBJ databases">
        <authorList>
            <person name="Huq M.A."/>
        </authorList>
    </citation>
    <scope>NUCLEOTIDE SEQUENCE [LARGE SCALE GENOMIC DNA]</scope>
    <source>
        <strain evidence="2 3">MAH-18</strain>
    </source>
</reference>
<accession>A0A6L6XNX6</accession>
<evidence type="ECO:0008006" key="4">
    <source>
        <dbReference type="Google" id="ProtNLM"/>
    </source>
</evidence>
<evidence type="ECO:0000313" key="2">
    <source>
        <dbReference type="EMBL" id="MVQ48820.1"/>
    </source>
</evidence>
<evidence type="ECO:0000256" key="1">
    <source>
        <dbReference type="SAM" id="Phobius"/>
    </source>
</evidence>
<dbReference type="EMBL" id="WSEK01000004">
    <property type="protein sequence ID" value="MVQ48820.1"/>
    <property type="molecule type" value="Genomic_DNA"/>
</dbReference>
<feature type="transmembrane region" description="Helical" evidence="1">
    <location>
        <begin position="182"/>
        <end position="202"/>
    </location>
</feature>
<keyword evidence="1" id="KW-0472">Membrane</keyword>
<keyword evidence="1" id="KW-0812">Transmembrane</keyword>
<organism evidence="2 3">
    <name type="scientific">Nocardioides agri</name>
    <dbReference type="NCBI Taxonomy" id="2682843"/>
    <lineage>
        <taxon>Bacteria</taxon>
        <taxon>Bacillati</taxon>
        <taxon>Actinomycetota</taxon>
        <taxon>Actinomycetes</taxon>
        <taxon>Propionibacteriales</taxon>
        <taxon>Nocardioidaceae</taxon>
        <taxon>Nocardioides</taxon>
    </lineage>
</organism>
<dbReference type="Proteomes" id="UP000473525">
    <property type="component" value="Unassembled WGS sequence"/>
</dbReference>
<keyword evidence="1" id="KW-1133">Transmembrane helix</keyword>
<protein>
    <recommendedName>
        <fullName evidence="4">PH domain-containing protein</fullName>
    </recommendedName>
</protein>
<feature type="transmembrane region" description="Helical" evidence="1">
    <location>
        <begin position="46"/>
        <end position="64"/>
    </location>
</feature>
<gene>
    <name evidence="2" type="ORF">GON03_06465</name>
</gene>
<comment type="caution">
    <text evidence="2">The sequence shown here is derived from an EMBL/GenBank/DDBJ whole genome shotgun (WGS) entry which is preliminary data.</text>
</comment>
<proteinExistence type="predicted"/>
<sequence length="203" mass="22204">MPEQDHDAVVERFPATSGRFSGVLGLVLVSVFLVLSVLAWDPGRPLGVAILSVLGAVLIWAVLLRPAVWSDGRALVLRGIFHTTRIPLAAIDSVIVTQVLAIRVGEHRYTSPAIGYTARQNTKRRLKGRSNDDLPRPEETLVAQAFVESRIRHLAQDTRERTGVRQGSPEQAALAAAVRRTWAWPELAAVALLALGWIVWLAS</sequence>
<feature type="transmembrane region" description="Helical" evidence="1">
    <location>
        <begin position="20"/>
        <end position="40"/>
    </location>
</feature>
<dbReference type="RefSeq" id="WP_157341195.1">
    <property type="nucleotide sequence ID" value="NZ_WSEK01000004.1"/>
</dbReference>